<evidence type="ECO:0000313" key="4">
    <source>
        <dbReference type="Proteomes" id="UP001354989"/>
    </source>
</evidence>
<proteinExistence type="predicted"/>
<accession>A0ABM7VBW0</accession>
<evidence type="ECO:0000259" key="2">
    <source>
        <dbReference type="Pfam" id="PF13505"/>
    </source>
</evidence>
<sequence length="197" mass="22606">MLRFFLVTAFFVFTAFFAEAQRFRMTAQYSMAQPLGTFNDYYPSYSGRGGHFSLEYFIMPEQLSVSLTAGVNDFKLQTSIGTGPGGNIPIGTSTKVFPMMVQANYYLPLDWALKPYVGLGGGQYYFTEEVFVGYDKEEINEGSYFGFVPELGFYHSLTETIELNLGFRYNHVFVEGENLQFLQFNFGLAYRFVKYQY</sequence>
<reference evidence="3 4" key="1">
    <citation type="submission" date="2021-12" db="EMBL/GenBank/DDBJ databases">
        <title>Genome sequencing of bacteria with rrn-lacking chromosome and rrn-plasmid.</title>
        <authorList>
            <person name="Anda M."/>
            <person name="Iwasaki W."/>
        </authorList>
    </citation>
    <scope>NUCLEOTIDE SEQUENCE [LARGE SCALE GENOMIC DNA]</scope>
    <source>
        <strain evidence="3 4">NBRC 101262</strain>
    </source>
</reference>
<dbReference type="InterPro" id="IPR011250">
    <property type="entry name" value="OMP/PagP_B-barrel"/>
</dbReference>
<dbReference type="SUPFAM" id="SSF56925">
    <property type="entry name" value="OMPA-like"/>
    <property type="match status" value="1"/>
</dbReference>
<keyword evidence="1" id="KW-0732">Signal</keyword>
<evidence type="ECO:0000313" key="3">
    <source>
        <dbReference type="EMBL" id="BDC98422.1"/>
    </source>
</evidence>
<feature type="domain" description="Outer membrane protein beta-barrel" evidence="2">
    <location>
        <begin position="6"/>
        <end position="192"/>
    </location>
</feature>
<dbReference type="Proteomes" id="UP001354989">
    <property type="component" value="Chromosome"/>
</dbReference>
<dbReference type="EMBL" id="AP025292">
    <property type="protein sequence ID" value="BDC98422.1"/>
    <property type="molecule type" value="Genomic_DNA"/>
</dbReference>
<dbReference type="Pfam" id="PF13505">
    <property type="entry name" value="OMP_b-brl"/>
    <property type="match status" value="1"/>
</dbReference>
<dbReference type="Gene3D" id="2.40.160.20">
    <property type="match status" value="1"/>
</dbReference>
<organism evidence="3 4">
    <name type="scientific">Persicobacter psychrovividus</name>
    <dbReference type="NCBI Taxonomy" id="387638"/>
    <lineage>
        <taxon>Bacteria</taxon>
        <taxon>Pseudomonadati</taxon>
        <taxon>Bacteroidota</taxon>
        <taxon>Cytophagia</taxon>
        <taxon>Cytophagales</taxon>
        <taxon>Persicobacteraceae</taxon>
        <taxon>Persicobacter</taxon>
    </lineage>
</organism>
<protein>
    <recommendedName>
        <fullName evidence="2">Outer membrane protein beta-barrel domain-containing protein</fullName>
    </recommendedName>
</protein>
<keyword evidence="4" id="KW-1185">Reference proteome</keyword>
<evidence type="ECO:0000256" key="1">
    <source>
        <dbReference type="ARBA" id="ARBA00022729"/>
    </source>
</evidence>
<name>A0ABM7VBW0_9BACT</name>
<dbReference type="InterPro" id="IPR027385">
    <property type="entry name" value="Beta-barrel_OMP"/>
</dbReference>
<gene>
    <name evidence="3" type="ORF">PEPS_07030</name>
</gene>